<accession>A0ACD4D5X3</accession>
<evidence type="ECO:0000313" key="1">
    <source>
        <dbReference type="EMBL" id="UXN61129.1"/>
    </source>
</evidence>
<evidence type="ECO:0000313" key="2">
    <source>
        <dbReference type="Proteomes" id="UP001061991"/>
    </source>
</evidence>
<dbReference type="Proteomes" id="UP001061991">
    <property type="component" value="Chromosome"/>
</dbReference>
<name>A0ACD4D5X3_9HYPH</name>
<reference evidence="1" key="1">
    <citation type="submission" date="2022-09" db="EMBL/GenBank/DDBJ databases">
        <title>Interaction between co-microsymbionts with complementary sets of symbiotic genes in legume-rhizobium systems.</title>
        <authorList>
            <person name="Safronova V."/>
            <person name="Sazanova A."/>
            <person name="Afonin A."/>
            <person name="Chirak E."/>
        </authorList>
    </citation>
    <scope>NUCLEOTIDE SEQUENCE</scope>
    <source>
        <strain evidence="1">A18/3m</strain>
    </source>
</reference>
<dbReference type="EMBL" id="CP104973">
    <property type="protein sequence ID" value="UXN61129.1"/>
    <property type="molecule type" value="Genomic_DNA"/>
</dbReference>
<protein>
    <submittedName>
        <fullName evidence="1">Uncharacterized protein</fullName>
    </submittedName>
</protein>
<organism evidence="1 2">
    <name type="scientific">Phyllobacterium zundukense</name>
    <dbReference type="NCBI Taxonomy" id="1867719"/>
    <lineage>
        <taxon>Bacteria</taxon>
        <taxon>Pseudomonadati</taxon>
        <taxon>Pseudomonadota</taxon>
        <taxon>Alphaproteobacteria</taxon>
        <taxon>Hyphomicrobiales</taxon>
        <taxon>Phyllobacteriaceae</taxon>
        <taxon>Phyllobacterium</taxon>
    </lineage>
</organism>
<gene>
    <name evidence="1" type="ORF">N8E88_13605</name>
</gene>
<keyword evidence="2" id="KW-1185">Reference proteome</keyword>
<sequence length="364" mass="38609">MAEELSQSYRNILNVGSAATLEGTNGNDTQVWTLPLGAQHYYNGLDGNDTISSALAGNSYIEGGKGNDILTGGLGEDTIGYLNSEGPVNVTLTGAGGITMNAYIGDAIGDITLSGFENLVGSKNPDYLRGNGDPNKILGMKGADSINGYGGNDSLYGGDGFDYIDGGDGNDHLFGENDGDDLRGKAGNDIFDGGPGNDYLTGGDGNDTFLFSEGGDYIRGQAGIDTVDYSASPGQYNGATINLDTGLGYDDAAGARYETIENVIGTNFNDDIWGDDQANTMKGGPGRDNYFYYDLANLDGDVILDFSTVQHDLIKVSVSYDQIIEVSRDTREHYAIFRLNDGSQTADITVYYQDPGFPDKFTVF</sequence>
<proteinExistence type="predicted"/>